<evidence type="ECO:0000256" key="5">
    <source>
        <dbReference type="ARBA" id="ARBA00023180"/>
    </source>
</evidence>
<evidence type="ECO:0000256" key="2">
    <source>
        <dbReference type="ARBA" id="ARBA00022676"/>
    </source>
</evidence>
<sequence length="337" mass="38928">MGRNRESSSFRYNAGAVKWQLQLQGRLKPQHLLLSLLIVFAAGILVGRIAGLDAYGIFRYRYRISVHLEEEEEEDWAAASSSCLRMVRRNPLSFLHPAAALLQHDMRDDELFCRALAVPSAEQVPLKRALPKIAFLFLANDSLPLLPLWEKFFSGHNGFYSIYVHSIRPHFSNLNSSSVFYGRAIRSRKVDWGGISMVDAERRLVGNALLDFSNEHFILLSETCIPLYNFSTVYNYLISSGRSHVESYDNPGHRSRGRYNKLMAPEITLFKWRKGSQWFDLQRQLALDFIADNKYYSVFKRLCKPTCYPDEHYLPTLLNIFERGSLNSNTSITWVDW</sequence>
<evidence type="ECO:0008006" key="9">
    <source>
        <dbReference type="Google" id="ProtNLM"/>
    </source>
</evidence>
<keyword evidence="2" id="KW-0328">Glycosyltransferase</keyword>
<feature type="non-terminal residue" evidence="7">
    <location>
        <position position="1"/>
    </location>
</feature>
<dbReference type="PANTHER" id="PTHR31042">
    <property type="entry name" value="CORE-2/I-BRANCHING BETA-1,6-N-ACETYLGLUCOSAMINYLTRANSFERASE FAMILY PROTEIN-RELATED"/>
    <property type="match status" value="1"/>
</dbReference>
<feature type="transmembrane region" description="Helical" evidence="6">
    <location>
        <begin position="32"/>
        <end position="58"/>
    </location>
</feature>
<name>A0AA38LM11_TAXCH</name>
<comment type="caution">
    <text evidence="7">The sequence shown here is derived from an EMBL/GenBank/DDBJ whole genome shotgun (WGS) entry which is preliminary data.</text>
</comment>
<accession>A0AA38LM11</accession>
<keyword evidence="6" id="KW-0812">Transmembrane</keyword>
<gene>
    <name evidence="7" type="ORF">KI387_002051</name>
</gene>
<keyword evidence="4 6" id="KW-0472">Membrane</keyword>
<dbReference type="GO" id="GO:0016020">
    <property type="term" value="C:membrane"/>
    <property type="evidence" value="ECO:0007669"/>
    <property type="project" value="UniProtKB-SubCell"/>
</dbReference>
<dbReference type="Proteomes" id="UP000824469">
    <property type="component" value="Unassembled WGS sequence"/>
</dbReference>
<evidence type="ECO:0000256" key="4">
    <source>
        <dbReference type="ARBA" id="ARBA00023136"/>
    </source>
</evidence>
<keyword evidence="6" id="KW-1133">Transmembrane helix</keyword>
<dbReference type="Pfam" id="PF02485">
    <property type="entry name" value="Branch"/>
    <property type="match status" value="1"/>
</dbReference>
<evidence type="ECO:0000256" key="6">
    <source>
        <dbReference type="SAM" id="Phobius"/>
    </source>
</evidence>
<dbReference type="InterPro" id="IPR003406">
    <property type="entry name" value="Glyco_trans_14"/>
</dbReference>
<organism evidence="7 8">
    <name type="scientific">Taxus chinensis</name>
    <name type="common">Chinese yew</name>
    <name type="synonym">Taxus wallichiana var. chinensis</name>
    <dbReference type="NCBI Taxonomy" id="29808"/>
    <lineage>
        <taxon>Eukaryota</taxon>
        <taxon>Viridiplantae</taxon>
        <taxon>Streptophyta</taxon>
        <taxon>Embryophyta</taxon>
        <taxon>Tracheophyta</taxon>
        <taxon>Spermatophyta</taxon>
        <taxon>Pinopsida</taxon>
        <taxon>Pinidae</taxon>
        <taxon>Conifers II</taxon>
        <taxon>Cupressales</taxon>
        <taxon>Taxaceae</taxon>
        <taxon>Taxus</taxon>
    </lineage>
</organism>
<evidence type="ECO:0000313" key="8">
    <source>
        <dbReference type="Proteomes" id="UP000824469"/>
    </source>
</evidence>
<dbReference type="EMBL" id="JAHRHJ020000001">
    <property type="protein sequence ID" value="KAH9329943.1"/>
    <property type="molecule type" value="Genomic_DNA"/>
</dbReference>
<keyword evidence="8" id="KW-1185">Reference proteome</keyword>
<keyword evidence="3" id="KW-0808">Transferase</keyword>
<evidence type="ECO:0000256" key="1">
    <source>
        <dbReference type="ARBA" id="ARBA00004606"/>
    </source>
</evidence>
<keyword evidence="5" id="KW-0325">Glycoprotein</keyword>
<protein>
    <recommendedName>
        <fullName evidence="9">Core-2/I-branching beta-1,6-N-acetylglucosaminyltransferase family protein</fullName>
    </recommendedName>
</protein>
<dbReference type="AlphaFoldDB" id="A0AA38LM11"/>
<reference evidence="7 8" key="1">
    <citation type="journal article" date="2021" name="Nat. Plants">
        <title>The Taxus genome provides insights into paclitaxel biosynthesis.</title>
        <authorList>
            <person name="Xiong X."/>
            <person name="Gou J."/>
            <person name="Liao Q."/>
            <person name="Li Y."/>
            <person name="Zhou Q."/>
            <person name="Bi G."/>
            <person name="Li C."/>
            <person name="Du R."/>
            <person name="Wang X."/>
            <person name="Sun T."/>
            <person name="Guo L."/>
            <person name="Liang H."/>
            <person name="Lu P."/>
            <person name="Wu Y."/>
            <person name="Zhang Z."/>
            <person name="Ro D.K."/>
            <person name="Shang Y."/>
            <person name="Huang S."/>
            <person name="Yan J."/>
        </authorList>
    </citation>
    <scope>NUCLEOTIDE SEQUENCE [LARGE SCALE GENOMIC DNA]</scope>
    <source>
        <strain evidence="7">Ta-2019</strain>
    </source>
</reference>
<dbReference type="PANTHER" id="PTHR31042:SF3">
    <property type="entry name" value="OS08G0110400 PROTEIN"/>
    <property type="match status" value="1"/>
</dbReference>
<evidence type="ECO:0000256" key="3">
    <source>
        <dbReference type="ARBA" id="ARBA00022679"/>
    </source>
</evidence>
<comment type="subcellular location">
    <subcellularLocation>
        <location evidence="1">Membrane</location>
        <topology evidence="1">Single-pass type II membrane protein</topology>
    </subcellularLocation>
</comment>
<dbReference type="InterPro" id="IPR044174">
    <property type="entry name" value="BC10-like"/>
</dbReference>
<proteinExistence type="predicted"/>
<dbReference type="GO" id="GO:0016757">
    <property type="term" value="F:glycosyltransferase activity"/>
    <property type="evidence" value="ECO:0007669"/>
    <property type="project" value="UniProtKB-KW"/>
</dbReference>
<evidence type="ECO:0000313" key="7">
    <source>
        <dbReference type="EMBL" id="KAH9329943.1"/>
    </source>
</evidence>